<dbReference type="Gene3D" id="1.10.287.370">
    <property type="match status" value="1"/>
</dbReference>
<dbReference type="OrthoDB" id="29646at2759"/>
<dbReference type="GO" id="GO:0051082">
    <property type="term" value="F:unfolded protein binding"/>
    <property type="evidence" value="ECO:0007669"/>
    <property type="project" value="InterPro"/>
</dbReference>
<dbReference type="Pfam" id="PF01920">
    <property type="entry name" value="Prefoldin_2"/>
    <property type="match status" value="1"/>
</dbReference>
<proteinExistence type="inferred from homology"/>
<name>G8YPM2_PICSO</name>
<dbReference type="OMA" id="HIQVIRQ"/>
<organism evidence="4 5">
    <name type="scientific">Pichia sorbitophila (strain ATCC MYA-4447 / BCRC 22081 / CBS 7064 / NBRC 10061 / NRRL Y-12695)</name>
    <name type="common">Hybrid yeast</name>
    <dbReference type="NCBI Taxonomy" id="559304"/>
    <lineage>
        <taxon>Eukaryota</taxon>
        <taxon>Fungi</taxon>
        <taxon>Dikarya</taxon>
        <taxon>Ascomycota</taxon>
        <taxon>Saccharomycotina</taxon>
        <taxon>Pichiomycetes</taxon>
        <taxon>Debaryomycetaceae</taxon>
        <taxon>Millerozyma</taxon>
    </lineage>
</organism>
<dbReference type="Proteomes" id="UP000005222">
    <property type="component" value="Chromosome D"/>
</dbReference>
<keyword evidence="5" id="KW-1185">Reference proteome</keyword>
<feature type="coiled-coil region" evidence="3">
    <location>
        <begin position="2"/>
        <end position="44"/>
    </location>
</feature>
<dbReference type="AlphaFoldDB" id="G8YPM2"/>
<evidence type="ECO:0000256" key="3">
    <source>
        <dbReference type="SAM" id="Coils"/>
    </source>
</evidence>
<dbReference type="InParanoid" id="G8YPM2"/>
<dbReference type="EMBL" id="FO082056">
    <property type="protein sequence ID" value="CCE78607.1"/>
    <property type="molecule type" value="Genomic_DNA"/>
</dbReference>
<comment type="similarity">
    <text evidence="1">Belongs to the prefoldin subunit beta family.</text>
</comment>
<sequence>MADKVDASKQQAQNEKAQVLQRQYNAYQELLTDLQTQASTLTSQIQEHEIVDKTLSSIPPEKRTGRKCFKMVGGVLVDKSIDEVIKILTTDMKKMKEQKEKTDGEVKKVSKEMEDWMKKNNVKIVKNNATQ</sequence>
<dbReference type="InterPro" id="IPR009053">
    <property type="entry name" value="Prefoldin"/>
</dbReference>
<gene>
    <name evidence="4" type="primary">Piso0_000631</name>
    <name evidence="4" type="ORF">GNLVRS01_PISO0D00707g</name>
</gene>
<dbReference type="GO" id="GO:0016272">
    <property type="term" value="C:prefoldin complex"/>
    <property type="evidence" value="ECO:0007669"/>
    <property type="project" value="InterPro"/>
</dbReference>
<accession>G8YPM2</accession>
<reference evidence="4 5" key="1">
    <citation type="journal article" date="2012" name="G3 (Bethesda)">
        <title>Pichia sorbitophila, an interspecies yeast hybrid reveals early steps of genome resolution following polyploidization.</title>
        <authorList>
            <person name="Leh Louis V."/>
            <person name="Despons L."/>
            <person name="Friedrich A."/>
            <person name="Martin T."/>
            <person name="Durrens P."/>
            <person name="Casaregola S."/>
            <person name="Neuveglise C."/>
            <person name="Fairhead C."/>
            <person name="Marck C."/>
            <person name="Cruz J.A."/>
            <person name="Straub M.L."/>
            <person name="Kugler V."/>
            <person name="Sacerdot C."/>
            <person name="Uzunov Z."/>
            <person name="Thierry A."/>
            <person name="Weiss S."/>
            <person name="Bleykasten C."/>
            <person name="De Montigny J."/>
            <person name="Jacques N."/>
            <person name="Jung P."/>
            <person name="Lemaire M."/>
            <person name="Mallet S."/>
            <person name="Morel G."/>
            <person name="Richard G.F."/>
            <person name="Sarkar A."/>
            <person name="Savel G."/>
            <person name="Schacherer J."/>
            <person name="Seret M.L."/>
            <person name="Talla E."/>
            <person name="Samson G."/>
            <person name="Jubin C."/>
            <person name="Poulain J."/>
            <person name="Vacherie B."/>
            <person name="Barbe V."/>
            <person name="Pelletier E."/>
            <person name="Sherman D.J."/>
            <person name="Westhof E."/>
            <person name="Weissenbach J."/>
            <person name="Baret P.V."/>
            <person name="Wincker P."/>
            <person name="Gaillardin C."/>
            <person name="Dujon B."/>
            <person name="Souciet J.L."/>
        </authorList>
    </citation>
    <scope>NUCLEOTIDE SEQUENCE [LARGE SCALE GENOMIC DNA]</scope>
    <source>
        <strain evidence="5">ATCC MYA-4447 / BCRC 22081 / CBS 7064 / NBRC 10061 / NRRL Y-12695</strain>
    </source>
</reference>
<dbReference type="STRING" id="559304.G8YPM2"/>
<dbReference type="InterPro" id="IPR002777">
    <property type="entry name" value="PFD_beta-like"/>
</dbReference>
<dbReference type="GO" id="GO:0006457">
    <property type="term" value="P:protein folding"/>
    <property type="evidence" value="ECO:0007669"/>
    <property type="project" value="InterPro"/>
</dbReference>
<dbReference type="SUPFAM" id="SSF46579">
    <property type="entry name" value="Prefoldin"/>
    <property type="match status" value="1"/>
</dbReference>
<feature type="coiled-coil region" evidence="3">
    <location>
        <begin position="85"/>
        <end position="112"/>
    </location>
</feature>
<dbReference type="HOGENOM" id="CLU_113004_1_1_1"/>
<protein>
    <submittedName>
        <fullName evidence="4">Piso0_000631 protein</fullName>
    </submittedName>
</protein>
<evidence type="ECO:0000313" key="4">
    <source>
        <dbReference type="EMBL" id="CCE78607.1"/>
    </source>
</evidence>
<keyword evidence="3" id="KW-0175">Coiled coil</keyword>
<dbReference type="FunCoup" id="G8YPM2">
    <property type="interactions" value="1247"/>
</dbReference>
<keyword evidence="2" id="KW-0143">Chaperone</keyword>
<evidence type="ECO:0000256" key="2">
    <source>
        <dbReference type="ARBA" id="ARBA00023186"/>
    </source>
</evidence>
<dbReference type="PANTHER" id="PTHR13303">
    <property type="entry name" value="PREFOLDIN SUBUNIT 2"/>
    <property type="match status" value="1"/>
</dbReference>
<dbReference type="InterPro" id="IPR027235">
    <property type="entry name" value="PFD2"/>
</dbReference>
<evidence type="ECO:0000256" key="1">
    <source>
        <dbReference type="ARBA" id="ARBA00008045"/>
    </source>
</evidence>
<evidence type="ECO:0000313" key="5">
    <source>
        <dbReference type="Proteomes" id="UP000005222"/>
    </source>
</evidence>
<dbReference type="eggNOG" id="KOG4098">
    <property type="taxonomic scope" value="Eukaryota"/>
</dbReference>